<evidence type="ECO:0000313" key="8">
    <source>
        <dbReference type="Proteomes" id="UP000670947"/>
    </source>
</evidence>
<dbReference type="Pfam" id="PF00274">
    <property type="entry name" value="Glycolytic"/>
    <property type="match status" value="1"/>
</dbReference>
<evidence type="ECO:0000256" key="3">
    <source>
        <dbReference type="ARBA" id="ARBA00013068"/>
    </source>
</evidence>
<evidence type="ECO:0000256" key="4">
    <source>
        <dbReference type="ARBA" id="ARBA00023152"/>
    </source>
</evidence>
<evidence type="ECO:0000256" key="6">
    <source>
        <dbReference type="ARBA" id="ARBA00029799"/>
    </source>
</evidence>
<evidence type="ECO:0000313" key="7">
    <source>
        <dbReference type="EMBL" id="MBO7748134.1"/>
    </source>
</evidence>
<accession>A0ABS3WII2</accession>
<comment type="caution">
    <text evidence="7">The sequence shown here is derived from an EMBL/GenBank/DDBJ whole genome shotgun (WGS) entry which is preliminary data.</text>
</comment>
<gene>
    <name evidence="7" type="ORF">I8J29_28475</name>
</gene>
<dbReference type="NCBIfam" id="NF003784">
    <property type="entry name" value="PRK05377.1"/>
    <property type="match status" value="1"/>
</dbReference>
<dbReference type="InterPro" id="IPR013785">
    <property type="entry name" value="Aldolase_TIM"/>
</dbReference>
<proteinExistence type="inferred from homology"/>
<dbReference type="InterPro" id="IPR000741">
    <property type="entry name" value="FBA_I"/>
</dbReference>
<comment type="similarity">
    <text evidence="2">Belongs to the class I fructose-bisphosphate aldolase family.</text>
</comment>
<protein>
    <recommendedName>
        <fullName evidence="3">fructose-bisphosphate aldolase</fullName>
        <ecNumber evidence="3">4.1.2.13</ecNumber>
    </recommendedName>
    <alternativeName>
        <fullName evidence="6">Fructose-bisphosphate aldolase class I</fullName>
    </alternativeName>
</protein>
<reference evidence="7 8" key="1">
    <citation type="submission" date="2021-03" db="EMBL/GenBank/DDBJ databases">
        <title>Paenibacillus artemisicola MWE-103 whole genome sequence.</title>
        <authorList>
            <person name="Ham Y.J."/>
        </authorList>
    </citation>
    <scope>NUCLEOTIDE SEQUENCE [LARGE SCALE GENOMIC DNA]</scope>
    <source>
        <strain evidence="7 8">MWE-103</strain>
    </source>
</reference>
<evidence type="ECO:0000256" key="1">
    <source>
        <dbReference type="ARBA" id="ARBA00004714"/>
    </source>
</evidence>
<dbReference type="PANTHER" id="PTHR11627">
    <property type="entry name" value="FRUCTOSE-BISPHOSPHATE ALDOLASE"/>
    <property type="match status" value="1"/>
</dbReference>
<dbReference type="Proteomes" id="UP000670947">
    <property type="component" value="Unassembled WGS sequence"/>
</dbReference>
<organism evidence="7 8">
    <name type="scientific">Paenibacillus artemisiicola</name>
    <dbReference type="NCBI Taxonomy" id="1172618"/>
    <lineage>
        <taxon>Bacteria</taxon>
        <taxon>Bacillati</taxon>
        <taxon>Bacillota</taxon>
        <taxon>Bacilli</taxon>
        <taxon>Bacillales</taxon>
        <taxon>Paenibacillaceae</taxon>
        <taxon>Paenibacillus</taxon>
    </lineage>
</organism>
<evidence type="ECO:0000256" key="5">
    <source>
        <dbReference type="ARBA" id="ARBA00023239"/>
    </source>
</evidence>
<keyword evidence="5" id="KW-0456">Lyase</keyword>
<dbReference type="Gene3D" id="3.20.20.70">
    <property type="entry name" value="Aldolase class I"/>
    <property type="match status" value="1"/>
</dbReference>
<dbReference type="EMBL" id="JAGGDJ010000048">
    <property type="protein sequence ID" value="MBO7748134.1"/>
    <property type="molecule type" value="Genomic_DNA"/>
</dbReference>
<evidence type="ECO:0000256" key="2">
    <source>
        <dbReference type="ARBA" id="ARBA00010387"/>
    </source>
</evidence>
<dbReference type="RefSeq" id="WP_208850728.1">
    <property type="nucleotide sequence ID" value="NZ_JAGGDJ010000048.1"/>
</dbReference>
<keyword evidence="8" id="KW-1185">Reference proteome</keyword>
<sequence length="295" mass="32741">MNKEQVERIHSGKGFIAALDQSGGSTPKALLQYGIKEDRYANEEEMYGVVHEMRTRIITSPAFNADAILGAILFENTMNRTIEGKFTADYLWENKGIVPFLKIDEGLADVQNGVQLMKPMTGLTERLKLAAERNIFGTKMRSVIKEANPEGIKKVVEQQFDIAKQILAEGLIPIIEPEVDIHSANRDHIERVLKEELLERLHALDPGANVMLKLTIPSEDNVYQALMKEPHVLRVVALSGGFGMKEANEKLARNHGLIASFSRALSEGLAAQQSDEQFNATLSNTIQAIYNASIT</sequence>
<dbReference type="EC" id="4.1.2.13" evidence="3"/>
<name>A0ABS3WII2_9BACL</name>
<keyword evidence="4" id="KW-0324">Glycolysis</keyword>
<dbReference type="SUPFAM" id="SSF51569">
    <property type="entry name" value="Aldolase"/>
    <property type="match status" value="1"/>
</dbReference>
<comment type="pathway">
    <text evidence="1">Carbohydrate degradation; glycolysis; D-glyceraldehyde 3-phosphate and glycerone phosphate from D-glucose: step 4/4.</text>
</comment>